<evidence type="ECO:0000256" key="5">
    <source>
        <dbReference type="ARBA" id="ARBA00022692"/>
    </source>
</evidence>
<evidence type="ECO:0000256" key="9">
    <source>
        <dbReference type="ARBA" id="ARBA00023315"/>
    </source>
</evidence>
<reference evidence="12" key="1">
    <citation type="submission" date="2024-03" db="EMBL/GenBank/DDBJ databases">
        <title>WGS assembly of Saponaria officinalis var. Norfolk2.</title>
        <authorList>
            <person name="Jenkins J."/>
            <person name="Shu S."/>
            <person name="Grimwood J."/>
            <person name="Barry K."/>
            <person name="Goodstein D."/>
            <person name="Schmutz J."/>
            <person name="Leebens-Mack J."/>
            <person name="Osbourn A."/>
        </authorList>
    </citation>
    <scope>NUCLEOTIDE SEQUENCE [LARGE SCALE GENOMIC DNA]</scope>
    <source>
        <strain evidence="12">JIC</strain>
    </source>
</reference>
<keyword evidence="7" id="KW-0443">Lipid metabolism</keyword>
<keyword evidence="13" id="KW-1185">Reference proteome</keyword>
<proteinExistence type="inferred from homology"/>
<feature type="transmembrane region" description="Helical" evidence="10">
    <location>
        <begin position="62"/>
        <end position="81"/>
    </location>
</feature>
<feature type="transmembrane region" description="Helical" evidence="10">
    <location>
        <begin position="264"/>
        <end position="281"/>
    </location>
</feature>
<dbReference type="GO" id="GO:0006629">
    <property type="term" value="P:lipid metabolic process"/>
    <property type="evidence" value="ECO:0007669"/>
    <property type="project" value="UniProtKB-KW"/>
</dbReference>
<feature type="transmembrane region" description="Helical" evidence="10">
    <location>
        <begin position="231"/>
        <end position="252"/>
    </location>
</feature>
<dbReference type="PANTHER" id="PTHR31595">
    <property type="entry name" value="LONG-CHAIN-ALCOHOL O-FATTY-ACYLTRANSFERASE 3-RELATED"/>
    <property type="match status" value="1"/>
</dbReference>
<dbReference type="PANTHER" id="PTHR31595:SF57">
    <property type="entry name" value="OS04G0481900 PROTEIN"/>
    <property type="match status" value="1"/>
</dbReference>
<feature type="transmembrane region" description="Helical" evidence="10">
    <location>
        <begin position="293"/>
        <end position="313"/>
    </location>
</feature>
<keyword evidence="4" id="KW-0808">Transferase</keyword>
<evidence type="ECO:0000313" key="12">
    <source>
        <dbReference type="EMBL" id="KAK9689409.1"/>
    </source>
</evidence>
<keyword evidence="9" id="KW-0012">Acyltransferase</keyword>
<evidence type="ECO:0000256" key="10">
    <source>
        <dbReference type="SAM" id="Phobius"/>
    </source>
</evidence>
<keyword evidence="5 10" id="KW-0812">Transmembrane</keyword>
<dbReference type="EMBL" id="JBDFQZ010000009">
    <property type="protein sequence ID" value="KAK9689409.1"/>
    <property type="molecule type" value="Genomic_DNA"/>
</dbReference>
<evidence type="ECO:0000256" key="3">
    <source>
        <dbReference type="ARBA" id="ARBA00007282"/>
    </source>
</evidence>
<dbReference type="Proteomes" id="UP001443914">
    <property type="component" value="Unassembled WGS sequence"/>
</dbReference>
<organism evidence="12 13">
    <name type="scientific">Saponaria officinalis</name>
    <name type="common">Common soapwort</name>
    <name type="synonym">Lychnis saponaria</name>
    <dbReference type="NCBI Taxonomy" id="3572"/>
    <lineage>
        <taxon>Eukaryota</taxon>
        <taxon>Viridiplantae</taxon>
        <taxon>Streptophyta</taxon>
        <taxon>Embryophyta</taxon>
        <taxon>Tracheophyta</taxon>
        <taxon>Spermatophyta</taxon>
        <taxon>Magnoliopsida</taxon>
        <taxon>eudicotyledons</taxon>
        <taxon>Gunneridae</taxon>
        <taxon>Pentapetalae</taxon>
        <taxon>Caryophyllales</taxon>
        <taxon>Caryophyllaceae</taxon>
        <taxon>Caryophylleae</taxon>
        <taxon>Saponaria</taxon>
    </lineage>
</organism>
<feature type="domain" description="Wax synthase" evidence="11">
    <location>
        <begin position="187"/>
        <end position="269"/>
    </location>
</feature>
<evidence type="ECO:0000256" key="2">
    <source>
        <dbReference type="ARBA" id="ARBA00005179"/>
    </source>
</evidence>
<dbReference type="InterPro" id="IPR044851">
    <property type="entry name" value="Wax_synthase"/>
</dbReference>
<evidence type="ECO:0000256" key="7">
    <source>
        <dbReference type="ARBA" id="ARBA00023098"/>
    </source>
</evidence>
<evidence type="ECO:0000313" key="13">
    <source>
        <dbReference type="Proteomes" id="UP001443914"/>
    </source>
</evidence>
<sequence>MEDNNEAINFTKAWLKVIASLSYCYFISSKFPKGIYRFFSLLPIFYLFTLLPLHVTRPIPSIVLGGFFTWLANFKLLLYSFDLGPSSTSYPQGSFLKFFFITAFPIEIKEKRPDVRSLTSKTGHKKVIPLNYWSKVTLFVLLEIVYNTTKSMVVLCGLMYLFIDILFGICDLIVKSIFDVELYPPSDEPYLSTSLQDFWGKRWNHMISSALRHTIYKPTKSTFEKFVGHKCAPLFGVVSCFIVSGLMHELIYYHMTRVSPTWEVTWFFVLHGCCVVLEMLVKRALGPKWRLHWAFSAPLTVGFVMVTGFWLFFPQIMRNDVDKRATEDIMGLVKYIEGAIYKIVY</sequence>
<comment type="caution">
    <text evidence="12">The sequence shown here is derived from an EMBL/GenBank/DDBJ whole genome shotgun (WGS) entry which is preliminary data.</text>
</comment>
<dbReference type="AlphaFoldDB" id="A0AAW1IH05"/>
<comment type="subcellular location">
    <subcellularLocation>
        <location evidence="1">Membrane</location>
        <topology evidence="1">Multi-pass membrane protein</topology>
    </subcellularLocation>
</comment>
<evidence type="ECO:0000259" key="11">
    <source>
        <dbReference type="Pfam" id="PF13813"/>
    </source>
</evidence>
<dbReference type="GO" id="GO:0008374">
    <property type="term" value="F:O-acyltransferase activity"/>
    <property type="evidence" value="ECO:0007669"/>
    <property type="project" value="InterPro"/>
</dbReference>
<evidence type="ECO:0000256" key="6">
    <source>
        <dbReference type="ARBA" id="ARBA00022989"/>
    </source>
</evidence>
<keyword evidence="6 10" id="KW-1133">Transmembrane helix</keyword>
<evidence type="ECO:0000256" key="4">
    <source>
        <dbReference type="ARBA" id="ARBA00022679"/>
    </source>
</evidence>
<evidence type="ECO:0000256" key="8">
    <source>
        <dbReference type="ARBA" id="ARBA00023136"/>
    </source>
</evidence>
<evidence type="ECO:0000256" key="1">
    <source>
        <dbReference type="ARBA" id="ARBA00004141"/>
    </source>
</evidence>
<feature type="transmembrane region" description="Helical" evidence="10">
    <location>
        <begin position="152"/>
        <end position="174"/>
    </location>
</feature>
<feature type="transmembrane region" description="Helical" evidence="10">
    <location>
        <begin position="35"/>
        <end position="55"/>
    </location>
</feature>
<keyword evidence="8 10" id="KW-0472">Membrane</keyword>
<protein>
    <recommendedName>
        <fullName evidence="11">Wax synthase domain-containing protein</fullName>
    </recommendedName>
</protein>
<dbReference type="InterPro" id="IPR032805">
    <property type="entry name" value="Wax_synthase_dom"/>
</dbReference>
<name>A0AAW1IH05_SAPOF</name>
<comment type="pathway">
    <text evidence="2">Secondary metabolite biosynthesis.</text>
</comment>
<dbReference type="GO" id="GO:0016020">
    <property type="term" value="C:membrane"/>
    <property type="evidence" value="ECO:0007669"/>
    <property type="project" value="UniProtKB-SubCell"/>
</dbReference>
<gene>
    <name evidence="12" type="ORF">RND81_09G057600</name>
</gene>
<dbReference type="Pfam" id="PF13813">
    <property type="entry name" value="MBOAT_2"/>
    <property type="match status" value="1"/>
</dbReference>
<comment type="similarity">
    <text evidence="3">Belongs to the wax synthase family.</text>
</comment>
<accession>A0AAW1IH05</accession>